<keyword evidence="2" id="KW-1185">Reference proteome</keyword>
<name>A0A365NZZ5_9FLAO</name>
<gene>
    <name evidence="1" type="ORF">DPN68_10895</name>
</gene>
<evidence type="ECO:0000313" key="2">
    <source>
        <dbReference type="Proteomes" id="UP000253319"/>
    </source>
</evidence>
<evidence type="ECO:0008006" key="3">
    <source>
        <dbReference type="Google" id="ProtNLM"/>
    </source>
</evidence>
<organism evidence="1 2">
    <name type="scientific">Flavobacterium tibetense</name>
    <dbReference type="NCBI Taxonomy" id="2233533"/>
    <lineage>
        <taxon>Bacteria</taxon>
        <taxon>Pseudomonadati</taxon>
        <taxon>Bacteroidota</taxon>
        <taxon>Flavobacteriia</taxon>
        <taxon>Flavobacteriales</taxon>
        <taxon>Flavobacteriaceae</taxon>
        <taxon>Flavobacterium</taxon>
    </lineage>
</organism>
<reference evidence="1 2" key="1">
    <citation type="submission" date="2018-06" db="EMBL/GenBank/DDBJ databases">
        <title>Flavobacterium tibetense sp. nov., isolated from a wetland YonghuCo on Tibetan Plateau.</title>
        <authorList>
            <person name="Xing P."/>
            <person name="Phurbu D."/>
            <person name="Lu H."/>
        </authorList>
    </citation>
    <scope>NUCLEOTIDE SEQUENCE [LARGE SCALE GENOMIC DNA]</scope>
    <source>
        <strain evidence="1 2">YH5</strain>
    </source>
</reference>
<accession>A0A365NZZ5</accession>
<proteinExistence type="predicted"/>
<sequence>MRYIFLFLLVSISVSAQIDRKNQPLKLQLVTPIENQTENSTSGPSIEYKSIFDKDDNPMKRYSITKKNETSKSILETNSDFKNPGDEIKKKLNRQQDDVAIDPKFKQNQFLGEFKTDAKYIKIVCRDHQYPDGDRVRVLVNDKIMINSILLQSAATEYYLDLSEGFNKIDFLALNQGESGPNTAAFTVYDENGVLITSNEWNLLTGVKATIIVFKQPKKEEPSDKSQ</sequence>
<dbReference type="OrthoDB" id="1148517at2"/>
<comment type="caution">
    <text evidence="1">The sequence shown here is derived from an EMBL/GenBank/DDBJ whole genome shotgun (WGS) entry which is preliminary data.</text>
</comment>
<evidence type="ECO:0000313" key="1">
    <source>
        <dbReference type="EMBL" id="RBA27694.1"/>
    </source>
</evidence>
<dbReference type="RefSeq" id="WP_113989683.1">
    <property type="nucleotide sequence ID" value="NZ_QLST01000014.1"/>
</dbReference>
<dbReference type="AlphaFoldDB" id="A0A365NZZ5"/>
<dbReference type="EMBL" id="QLST01000014">
    <property type="protein sequence ID" value="RBA27694.1"/>
    <property type="molecule type" value="Genomic_DNA"/>
</dbReference>
<protein>
    <recommendedName>
        <fullName evidence="3">Secreted protein</fullName>
    </recommendedName>
</protein>
<dbReference type="Proteomes" id="UP000253319">
    <property type="component" value="Unassembled WGS sequence"/>
</dbReference>